<feature type="chain" id="PRO_5002205522" evidence="1">
    <location>
        <begin position="24"/>
        <end position="134"/>
    </location>
</feature>
<proteinExistence type="predicted"/>
<protein>
    <submittedName>
        <fullName evidence="2">Uncharacterized protein</fullName>
    </submittedName>
</protein>
<organism evidence="2 3">
    <name type="scientific">Laccaria amethystina LaAM-08-1</name>
    <dbReference type="NCBI Taxonomy" id="1095629"/>
    <lineage>
        <taxon>Eukaryota</taxon>
        <taxon>Fungi</taxon>
        <taxon>Dikarya</taxon>
        <taxon>Basidiomycota</taxon>
        <taxon>Agaricomycotina</taxon>
        <taxon>Agaricomycetes</taxon>
        <taxon>Agaricomycetidae</taxon>
        <taxon>Agaricales</taxon>
        <taxon>Agaricineae</taxon>
        <taxon>Hydnangiaceae</taxon>
        <taxon>Laccaria</taxon>
    </lineage>
</organism>
<name>A0A0C9WXU6_9AGAR</name>
<feature type="signal peptide" evidence="1">
    <location>
        <begin position="1"/>
        <end position="23"/>
    </location>
</feature>
<dbReference type="HOGENOM" id="CLU_1896556_0_0_1"/>
<evidence type="ECO:0000313" key="3">
    <source>
        <dbReference type="Proteomes" id="UP000054477"/>
    </source>
</evidence>
<keyword evidence="1" id="KW-0732">Signal</keyword>
<evidence type="ECO:0000313" key="2">
    <source>
        <dbReference type="EMBL" id="KIJ93748.1"/>
    </source>
</evidence>
<reference evidence="2 3" key="1">
    <citation type="submission" date="2014-04" db="EMBL/GenBank/DDBJ databases">
        <authorList>
            <consortium name="DOE Joint Genome Institute"/>
            <person name="Kuo A."/>
            <person name="Kohler A."/>
            <person name="Nagy L.G."/>
            <person name="Floudas D."/>
            <person name="Copeland A."/>
            <person name="Barry K.W."/>
            <person name="Cichocki N."/>
            <person name="Veneault-Fourrey C."/>
            <person name="LaButti K."/>
            <person name="Lindquist E.A."/>
            <person name="Lipzen A."/>
            <person name="Lundell T."/>
            <person name="Morin E."/>
            <person name="Murat C."/>
            <person name="Sun H."/>
            <person name="Tunlid A."/>
            <person name="Henrissat B."/>
            <person name="Grigoriev I.V."/>
            <person name="Hibbett D.S."/>
            <person name="Martin F."/>
            <person name="Nordberg H.P."/>
            <person name="Cantor M.N."/>
            <person name="Hua S.X."/>
        </authorList>
    </citation>
    <scope>NUCLEOTIDE SEQUENCE [LARGE SCALE GENOMIC DNA]</scope>
    <source>
        <strain evidence="2 3">LaAM-08-1</strain>
    </source>
</reference>
<reference evidence="3" key="2">
    <citation type="submission" date="2015-01" db="EMBL/GenBank/DDBJ databases">
        <title>Evolutionary Origins and Diversification of the Mycorrhizal Mutualists.</title>
        <authorList>
            <consortium name="DOE Joint Genome Institute"/>
            <consortium name="Mycorrhizal Genomics Consortium"/>
            <person name="Kohler A."/>
            <person name="Kuo A."/>
            <person name="Nagy L.G."/>
            <person name="Floudas D."/>
            <person name="Copeland A."/>
            <person name="Barry K.W."/>
            <person name="Cichocki N."/>
            <person name="Veneault-Fourrey C."/>
            <person name="LaButti K."/>
            <person name="Lindquist E.A."/>
            <person name="Lipzen A."/>
            <person name="Lundell T."/>
            <person name="Morin E."/>
            <person name="Murat C."/>
            <person name="Riley R."/>
            <person name="Ohm R."/>
            <person name="Sun H."/>
            <person name="Tunlid A."/>
            <person name="Henrissat B."/>
            <person name="Grigoriev I.V."/>
            <person name="Hibbett D.S."/>
            <person name="Martin F."/>
        </authorList>
    </citation>
    <scope>NUCLEOTIDE SEQUENCE [LARGE SCALE GENOMIC DNA]</scope>
    <source>
        <strain evidence="3">LaAM-08-1</strain>
    </source>
</reference>
<keyword evidence="3" id="KW-1185">Reference proteome</keyword>
<dbReference type="Proteomes" id="UP000054477">
    <property type="component" value="Unassembled WGS sequence"/>
</dbReference>
<sequence>MLPTNHSLRLLSSCSVLWIHATANIQPGICVKWRRGIMATVDSERLWELVESKNLDSFFRIPGQLAVVTAHPMLQDTSGSTIKAETALLPSSVRVGTNNVLIVAILRMGFTEIGRPAWNEFIQAVRCERCTLNK</sequence>
<gene>
    <name evidence="2" type="ORF">K443DRAFT_684240</name>
</gene>
<evidence type="ECO:0000256" key="1">
    <source>
        <dbReference type="SAM" id="SignalP"/>
    </source>
</evidence>
<dbReference type="EMBL" id="KN838827">
    <property type="protein sequence ID" value="KIJ93748.1"/>
    <property type="molecule type" value="Genomic_DNA"/>
</dbReference>
<accession>A0A0C9WXU6</accession>
<dbReference type="AlphaFoldDB" id="A0A0C9WXU6"/>